<dbReference type="InterPro" id="IPR039366">
    <property type="entry name" value="Pilotin"/>
</dbReference>
<dbReference type="Proteomes" id="UP000285190">
    <property type="component" value="Unassembled WGS sequence"/>
</dbReference>
<evidence type="ECO:0000313" key="7">
    <source>
        <dbReference type="Proteomes" id="UP000285190"/>
    </source>
</evidence>
<dbReference type="RefSeq" id="WP_119740305.1">
    <property type="nucleotide sequence ID" value="NZ_QYUN01000002.1"/>
</dbReference>
<keyword evidence="7" id="KW-1185">Reference proteome</keyword>
<gene>
    <name evidence="6" type="ORF">D3870_14960</name>
</gene>
<comment type="caution">
    <text evidence="6">The sequence shown here is derived from an EMBL/GenBank/DDBJ whole genome shotgun (WGS) entry which is preliminary data.</text>
</comment>
<dbReference type="Gene3D" id="2.40.128.200">
    <property type="match status" value="1"/>
</dbReference>
<evidence type="ECO:0000259" key="5">
    <source>
        <dbReference type="Pfam" id="PF09864"/>
    </source>
</evidence>
<keyword evidence="1" id="KW-0732">Signal</keyword>
<dbReference type="Pfam" id="PF09619">
    <property type="entry name" value="YscW"/>
    <property type="match status" value="1"/>
</dbReference>
<dbReference type="SUPFAM" id="SSF141488">
    <property type="entry name" value="YdhA-like"/>
    <property type="match status" value="1"/>
</dbReference>
<dbReference type="PANTHER" id="PTHR38013">
    <property type="entry name" value="GLYCOPROTEIN/POLYSACCHARIDE METABOLISM"/>
    <property type="match status" value="1"/>
</dbReference>
<evidence type="ECO:0000256" key="3">
    <source>
        <dbReference type="ARBA" id="ARBA00023139"/>
    </source>
</evidence>
<proteinExistence type="predicted"/>
<evidence type="ECO:0000313" key="6">
    <source>
        <dbReference type="EMBL" id="RJG07129.1"/>
    </source>
</evidence>
<name>A0A418X3U6_9BURK</name>
<dbReference type="AlphaFoldDB" id="A0A418X3U6"/>
<feature type="domain" description="C-type lysozyme inhibitor" evidence="5">
    <location>
        <begin position="166"/>
        <end position="225"/>
    </location>
</feature>
<keyword evidence="4" id="KW-0449">Lipoprotein</keyword>
<evidence type="ECO:0000256" key="2">
    <source>
        <dbReference type="ARBA" id="ARBA00023136"/>
    </source>
</evidence>
<dbReference type="PANTHER" id="PTHR38013:SF1">
    <property type="entry name" value="GLYCOPROTEIN_POLYSACCHARIDE METABOLISM"/>
    <property type="match status" value="1"/>
</dbReference>
<dbReference type="InterPro" id="IPR036328">
    <property type="entry name" value="MliC_sf"/>
</dbReference>
<dbReference type="EMBL" id="QYUN01000002">
    <property type="protein sequence ID" value="RJG07129.1"/>
    <property type="molecule type" value="Genomic_DNA"/>
</dbReference>
<keyword evidence="2" id="KW-0472">Membrane</keyword>
<accession>A0A418X3U6</accession>
<dbReference type="Pfam" id="PF09864">
    <property type="entry name" value="MliC"/>
    <property type="match status" value="1"/>
</dbReference>
<dbReference type="InterPro" id="IPR053196">
    <property type="entry name" value="Lipoprotein_YbaY-like"/>
</dbReference>
<evidence type="ECO:0000256" key="4">
    <source>
        <dbReference type="ARBA" id="ARBA00023288"/>
    </source>
</evidence>
<sequence length="236" mass="25248">MWNPMQHVIALVAAAIAVGGCATPPAPDKSSAAPAARMPEVVTGNASYRERIALPLGAVVRVTLEDVSRADAASRLIAEQTIRPERQVPIPFSLPYDPALINAANRYAVRATISNAEGRLMWTTTQHYGVITQGNPNHADIMLQQVRGPDSATGAPPSAAGRVFTFACEGFDVTARFTQGGVTLKLPDREVVLPQVVSASGARYQKDDVLFWNKGNEALLEVGGKRYPSCKEKAAR</sequence>
<evidence type="ECO:0000256" key="1">
    <source>
        <dbReference type="ARBA" id="ARBA00022729"/>
    </source>
</evidence>
<protein>
    <recommendedName>
        <fullName evidence="5">C-type lysozyme inhibitor domain-containing protein</fullName>
    </recommendedName>
</protein>
<keyword evidence="3" id="KW-0564">Palmitate</keyword>
<reference evidence="6 7" key="1">
    <citation type="submission" date="2018-09" db="EMBL/GenBank/DDBJ databases">
        <authorList>
            <person name="Zhu H."/>
        </authorList>
    </citation>
    <scope>NUCLEOTIDE SEQUENCE [LARGE SCALE GENOMIC DNA]</scope>
    <source>
        <strain evidence="6 7">K2R10-39</strain>
    </source>
</reference>
<dbReference type="InterPro" id="IPR018660">
    <property type="entry name" value="MliC"/>
</dbReference>
<organism evidence="6 7">
    <name type="scientific">Noviherbaspirillum cavernae</name>
    <dbReference type="NCBI Taxonomy" id="2320862"/>
    <lineage>
        <taxon>Bacteria</taxon>
        <taxon>Pseudomonadati</taxon>
        <taxon>Pseudomonadota</taxon>
        <taxon>Betaproteobacteria</taxon>
        <taxon>Burkholderiales</taxon>
        <taxon>Oxalobacteraceae</taxon>
        <taxon>Noviherbaspirillum</taxon>
    </lineage>
</organism>
<dbReference type="OrthoDB" id="5348860at2"/>